<dbReference type="AlphaFoldDB" id="A0A844H5T0"/>
<dbReference type="PANTHER" id="PTHR30035:SF3">
    <property type="entry name" value="INTERMEMBRANE PHOSPHOLIPID TRANSPORT SYSTEM LIPOPROTEIN MLAA"/>
    <property type="match status" value="1"/>
</dbReference>
<dbReference type="PROSITE" id="PS51257">
    <property type="entry name" value="PROKAR_LIPOPROTEIN"/>
    <property type="match status" value="1"/>
</dbReference>
<dbReference type="EMBL" id="WMIF01000016">
    <property type="protein sequence ID" value="MTH35375.1"/>
    <property type="molecule type" value="Genomic_DNA"/>
</dbReference>
<keyword evidence="4" id="KW-1185">Reference proteome</keyword>
<keyword evidence="3" id="KW-0449">Lipoprotein</keyword>
<sequence>MKRSIALAAVLALAACQSAPREQEINDPLEPLNRRAHAFNVGLDQQVVKPLSASMAGGKGGSSDGGQGGIGSHVVTGLGNFGSNLAQPGKAVNHLLQGRPEPAIKTTFRFLVNGTLGLAGFLDPASADFALPEQDTDFGQTLAVWGVGEGPYLELPLLGPSTLRDSAGRVVDLVIDPMHSVLNRDQYAIGLGARAVSKAGERARFGDSVDSVLHESADSYAQTRLIWLQHRRHELGEQGDEIDPYAE</sequence>
<keyword evidence="2" id="KW-0732">Signal</keyword>
<evidence type="ECO:0000313" key="3">
    <source>
        <dbReference type="EMBL" id="MTH35375.1"/>
    </source>
</evidence>
<dbReference type="RefSeq" id="WP_155064921.1">
    <property type="nucleotide sequence ID" value="NZ_WMIF01000016.1"/>
</dbReference>
<accession>A0A844H5T0</accession>
<name>A0A844H5T0_9RHOB</name>
<reference evidence="3 4" key="1">
    <citation type="submission" date="2019-11" db="EMBL/GenBank/DDBJ databases">
        <authorList>
            <person name="Dong K."/>
        </authorList>
    </citation>
    <scope>NUCLEOTIDE SEQUENCE [LARGE SCALE GENOMIC DNA]</scope>
    <source>
        <strain evidence="3 4">JCM 17370</strain>
    </source>
</reference>
<evidence type="ECO:0000313" key="4">
    <source>
        <dbReference type="Proteomes" id="UP000442533"/>
    </source>
</evidence>
<proteinExistence type="inferred from homology"/>
<evidence type="ECO:0000256" key="2">
    <source>
        <dbReference type="ARBA" id="ARBA00022729"/>
    </source>
</evidence>
<dbReference type="Pfam" id="PF04333">
    <property type="entry name" value="MlaA"/>
    <property type="match status" value="1"/>
</dbReference>
<dbReference type="Proteomes" id="UP000442533">
    <property type="component" value="Unassembled WGS sequence"/>
</dbReference>
<comment type="similarity">
    <text evidence="1">Belongs to the MlaA family.</text>
</comment>
<protein>
    <submittedName>
        <fullName evidence="3">VacJ family lipoprotein</fullName>
    </submittedName>
</protein>
<dbReference type="GO" id="GO:0120010">
    <property type="term" value="P:intermembrane phospholipid transfer"/>
    <property type="evidence" value="ECO:0007669"/>
    <property type="project" value="TreeGrafter"/>
</dbReference>
<organism evidence="3 4">
    <name type="scientific">Paracoccus limosus</name>
    <dbReference type="NCBI Taxonomy" id="913252"/>
    <lineage>
        <taxon>Bacteria</taxon>
        <taxon>Pseudomonadati</taxon>
        <taxon>Pseudomonadota</taxon>
        <taxon>Alphaproteobacteria</taxon>
        <taxon>Rhodobacterales</taxon>
        <taxon>Paracoccaceae</taxon>
        <taxon>Paracoccus</taxon>
    </lineage>
</organism>
<dbReference type="InterPro" id="IPR007428">
    <property type="entry name" value="MlaA"/>
</dbReference>
<evidence type="ECO:0000256" key="1">
    <source>
        <dbReference type="ARBA" id="ARBA00010634"/>
    </source>
</evidence>
<dbReference type="PANTHER" id="PTHR30035">
    <property type="entry name" value="LIPOPROTEIN VACJ-RELATED"/>
    <property type="match status" value="1"/>
</dbReference>
<dbReference type="PRINTS" id="PR01805">
    <property type="entry name" value="VACJLIPOPROT"/>
</dbReference>
<comment type="caution">
    <text evidence="3">The sequence shown here is derived from an EMBL/GenBank/DDBJ whole genome shotgun (WGS) entry which is preliminary data.</text>
</comment>
<dbReference type="GO" id="GO:0016020">
    <property type="term" value="C:membrane"/>
    <property type="evidence" value="ECO:0007669"/>
    <property type="project" value="InterPro"/>
</dbReference>
<gene>
    <name evidence="3" type="ORF">GL279_12265</name>
</gene>
<dbReference type="OrthoDB" id="9785326at2"/>